<dbReference type="SUPFAM" id="SSF47954">
    <property type="entry name" value="Cyclin-like"/>
    <property type="match status" value="1"/>
</dbReference>
<accession>A0A564YH43</accession>
<reference evidence="1 2" key="1">
    <citation type="submission" date="2019-07" db="EMBL/GenBank/DDBJ databases">
        <authorList>
            <person name="Jastrzebski P J."/>
            <person name="Paukszto L."/>
            <person name="Jastrzebski P J."/>
        </authorList>
    </citation>
    <scope>NUCLEOTIDE SEQUENCE [LARGE SCALE GENOMIC DNA]</scope>
    <source>
        <strain evidence="1 2">WMS-il1</strain>
    </source>
</reference>
<evidence type="ECO:0000313" key="2">
    <source>
        <dbReference type="Proteomes" id="UP000321570"/>
    </source>
</evidence>
<gene>
    <name evidence="1" type="ORF">WMSIL1_LOCUS6524</name>
</gene>
<dbReference type="AlphaFoldDB" id="A0A564YH43"/>
<sequence>MAEDKMMNSDFEKCYASEFPSEKVNAIELIDDQVNEVRENSNTAMHRMASKEPTQFKILGTRAELELPMIPGMPETRDHSPGMGGHTVRYIRARNPQGSKTINDYLKICNLSPISAKDIKDDEMFVQMYLPPVSNDFMMSPLMRAAAIDWMTGMQVLFDTDVTALHIATLLLDSYTWLNRKIKPRDYLKIAVVSLISAIKMTKEGVVLPDIIAGVHEFSKQLFTINEIGKALKKFESEFAHEGFKKLIPHYFLLHCLQVMPDFERNMWKKFVALCLYLLDLGALNIGLVSYSARVKCAGVVCCVREVFRKFCDCSYEEKHDPRIRCLYHRMLPMSFEMQEVLQLRYNDQVRSVAQIYKKMLVQAKKISQSPIPAYTKNCSEPFMAAYNKFKSDAYFGIARADMLPCLDEE</sequence>
<keyword evidence="2" id="KW-1185">Reference proteome</keyword>
<dbReference type="InterPro" id="IPR036915">
    <property type="entry name" value="Cyclin-like_sf"/>
</dbReference>
<organism evidence="1 2">
    <name type="scientific">Hymenolepis diminuta</name>
    <name type="common">Rat tapeworm</name>
    <dbReference type="NCBI Taxonomy" id="6216"/>
    <lineage>
        <taxon>Eukaryota</taxon>
        <taxon>Metazoa</taxon>
        <taxon>Spiralia</taxon>
        <taxon>Lophotrochozoa</taxon>
        <taxon>Platyhelminthes</taxon>
        <taxon>Cestoda</taxon>
        <taxon>Eucestoda</taxon>
        <taxon>Cyclophyllidea</taxon>
        <taxon>Hymenolepididae</taxon>
        <taxon>Hymenolepis</taxon>
    </lineage>
</organism>
<dbReference type="Proteomes" id="UP000321570">
    <property type="component" value="Unassembled WGS sequence"/>
</dbReference>
<evidence type="ECO:0000313" key="1">
    <source>
        <dbReference type="EMBL" id="VUZ46612.1"/>
    </source>
</evidence>
<dbReference type="EMBL" id="CABIJS010000222">
    <property type="protein sequence ID" value="VUZ46612.1"/>
    <property type="molecule type" value="Genomic_DNA"/>
</dbReference>
<protein>
    <submittedName>
        <fullName evidence="1">Uncharacterized protein</fullName>
    </submittedName>
</protein>
<proteinExistence type="predicted"/>
<dbReference type="Gene3D" id="1.10.472.10">
    <property type="entry name" value="Cyclin-like"/>
    <property type="match status" value="2"/>
</dbReference>
<name>A0A564YH43_HYMDI</name>